<dbReference type="CDD" id="cd08704">
    <property type="entry name" value="Met_tRNA_FMT_C"/>
    <property type="match status" value="1"/>
</dbReference>
<dbReference type="InterPro" id="IPR044135">
    <property type="entry name" value="Met-tRNA-FMT_C"/>
</dbReference>
<name>A0ABW2Y6A6_9BIFI</name>
<protein>
    <recommendedName>
        <fullName evidence="2 5">Methionyl-tRNA formyltransferase</fullName>
        <ecNumber evidence="2 5">2.1.2.9</ecNumber>
    </recommendedName>
</protein>
<dbReference type="Gene3D" id="3.40.50.12230">
    <property type="match status" value="1"/>
</dbReference>
<dbReference type="Pfam" id="PF00551">
    <property type="entry name" value="Formyl_trans_N"/>
    <property type="match status" value="1"/>
</dbReference>
<dbReference type="Proteomes" id="UP001597036">
    <property type="component" value="Unassembled WGS sequence"/>
</dbReference>
<feature type="domain" description="Formyl transferase C-terminal" evidence="7">
    <location>
        <begin position="205"/>
        <end position="310"/>
    </location>
</feature>
<comment type="similarity">
    <text evidence="1 5">Belongs to the Fmt family.</text>
</comment>
<keyword evidence="9" id="KW-1185">Reference proteome</keyword>
<dbReference type="SUPFAM" id="SSF50486">
    <property type="entry name" value="FMT C-terminal domain-like"/>
    <property type="match status" value="1"/>
</dbReference>
<evidence type="ECO:0000259" key="6">
    <source>
        <dbReference type="Pfam" id="PF00551"/>
    </source>
</evidence>
<comment type="function">
    <text evidence="5">Attaches a formyl group to the free amino group of methionyl-tRNA(fMet). The formyl group appears to play a dual role in the initiator identity of N-formylmethionyl-tRNA by promoting its recognition by IF2 and preventing the misappropriation of this tRNA by the elongation apparatus.</text>
</comment>
<evidence type="ECO:0000313" key="8">
    <source>
        <dbReference type="EMBL" id="MFD0705301.1"/>
    </source>
</evidence>
<dbReference type="InterPro" id="IPR011034">
    <property type="entry name" value="Formyl_transferase-like_C_sf"/>
</dbReference>
<evidence type="ECO:0000256" key="3">
    <source>
        <dbReference type="ARBA" id="ARBA00022679"/>
    </source>
</evidence>
<dbReference type="SUPFAM" id="SSF53328">
    <property type="entry name" value="Formyltransferase"/>
    <property type="match status" value="1"/>
</dbReference>
<sequence length="319" mass="34432">MTRILFAGTPDVAVAPLRALVEAGGDIEVVAVLTRPDAPQGRGRRLMPSPVKEAAHELGLPVIEANPRTEEFFASLDEFKPEMAAVVAYGNLLRQEALDAIPGGWYNLHFSLLPQWRGAAPVQRAIWAGDDITGATVFRIGPGLDDGPIVAQSTTKIGTHETSGQLLDRLSLDGALLLRSALQGLIDGAIIPQPQTEGAFEHAAKIHPDDARLRLDVPAFALDRQIRACTPQPGAWTMLHNGDEEPLKLNILEAVIDETTDFGTDKPAPGQLKVTKKHVWLGTSTYPLEIKQVKAQGKKQMLAADWARGARLVEGAHCE</sequence>
<dbReference type="Pfam" id="PF02911">
    <property type="entry name" value="Formyl_trans_C"/>
    <property type="match status" value="1"/>
</dbReference>
<dbReference type="InterPro" id="IPR036477">
    <property type="entry name" value="Formyl_transf_N_sf"/>
</dbReference>
<organism evidence="8 9">
    <name type="scientific">Alloscardovia venturai</name>
    <dbReference type="NCBI Taxonomy" id="1769421"/>
    <lineage>
        <taxon>Bacteria</taxon>
        <taxon>Bacillati</taxon>
        <taxon>Actinomycetota</taxon>
        <taxon>Actinomycetes</taxon>
        <taxon>Bifidobacteriales</taxon>
        <taxon>Bifidobacteriaceae</taxon>
        <taxon>Alloscardovia</taxon>
    </lineage>
</organism>
<dbReference type="NCBIfam" id="TIGR00460">
    <property type="entry name" value="fmt"/>
    <property type="match status" value="1"/>
</dbReference>
<comment type="catalytic activity">
    <reaction evidence="5">
        <text>L-methionyl-tRNA(fMet) + (6R)-10-formyltetrahydrofolate = N-formyl-L-methionyl-tRNA(fMet) + (6S)-5,6,7,8-tetrahydrofolate + H(+)</text>
        <dbReference type="Rhea" id="RHEA:24380"/>
        <dbReference type="Rhea" id="RHEA-COMP:9952"/>
        <dbReference type="Rhea" id="RHEA-COMP:9953"/>
        <dbReference type="ChEBI" id="CHEBI:15378"/>
        <dbReference type="ChEBI" id="CHEBI:57453"/>
        <dbReference type="ChEBI" id="CHEBI:78530"/>
        <dbReference type="ChEBI" id="CHEBI:78844"/>
        <dbReference type="ChEBI" id="CHEBI:195366"/>
        <dbReference type="EC" id="2.1.2.9"/>
    </reaction>
</comment>
<evidence type="ECO:0000256" key="4">
    <source>
        <dbReference type="ARBA" id="ARBA00022917"/>
    </source>
</evidence>
<dbReference type="CDD" id="cd08646">
    <property type="entry name" value="FMT_core_Met-tRNA-FMT_N"/>
    <property type="match status" value="1"/>
</dbReference>
<dbReference type="GO" id="GO:0004479">
    <property type="term" value="F:methionyl-tRNA formyltransferase activity"/>
    <property type="evidence" value="ECO:0007669"/>
    <property type="project" value="UniProtKB-EC"/>
</dbReference>
<evidence type="ECO:0000256" key="5">
    <source>
        <dbReference type="HAMAP-Rule" id="MF_00182"/>
    </source>
</evidence>
<keyword evidence="3 5" id="KW-0808">Transferase</keyword>
<gene>
    <name evidence="5 8" type="primary">fmt</name>
    <name evidence="8" type="ORF">ACFQY8_06035</name>
</gene>
<reference evidence="9" key="1">
    <citation type="journal article" date="2019" name="Int. J. Syst. Evol. Microbiol.">
        <title>The Global Catalogue of Microorganisms (GCM) 10K type strain sequencing project: providing services to taxonomists for standard genome sequencing and annotation.</title>
        <authorList>
            <consortium name="The Broad Institute Genomics Platform"/>
            <consortium name="The Broad Institute Genome Sequencing Center for Infectious Disease"/>
            <person name="Wu L."/>
            <person name="Ma J."/>
        </authorList>
    </citation>
    <scope>NUCLEOTIDE SEQUENCE [LARGE SCALE GENOMIC DNA]</scope>
    <source>
        <strain evidence="9">CCM 8604</strain>
    </source>
</reference>
<dbReference type="HAMAP" id="MF_00182">
    <property type="entry name" value="Formyl_trans"/>
    <property type="match status" value="1"/>
</dbReference>
<dbReference type="InterPro" id="IPR002376">
    <property type="entry name" value="Formyl_transf_N"/>
</dbReference>
<dbReference type="InterPro" id="IPR041711">
    <property type="entry name" value="Met-tRNA-FMT_N"/>
</dbReference>
<evidence type="ECO:0000256" key="1">
    <source>
        <dbReference type="ARBA" id="ARBA00010699"/>
    </source>
</evidence>
<evidence type="ECO:0000256" key="2">
    <source>
        <dbReference type="ARBA" id="ARBA00012261"/>
    </source>
</evidence>
<proteinExistence type="inferred from homology"/>
<dbReference type="PANTHER" id="PTHR11138">
    <property type="entry name" value="METHIONYL-TRNA FORMYLTRANSFERASE"/>
    <property type="match status" value="1"/>
</dbReference>
<dbReference type="EC" id="2.1.2.9" evidence="2 5"/>
<feature type="binding site" evidence="5">
    <location>
        <begin position="111"/>
        <end position="114"/>
    </location>
    <ligand>
        <name>(6S)-5,6,7,8-tetrahydrofolate</name>
        <dbReference type="ChEBI" id="CHEBI:57453"/>
    </ligand>
</feature>
<dbReference type="RefSeq" id="WP_377938993.1">
    <property type="nucleotide sequence ID" value="NZ_JBHTHQ010000021.1"/>
</dbReference>
<feature type="domain" description="Formyl transferase N-terminal" evidence="6">
    <location>
        <begin position="3"/>
        <end position="171"/>
    </location>
</feature>
<dbReference type="EMBL" id="JBHTHQ010000021">
    <property type="protein sequence ID" value="MFD0705301.1"/>
    <property type="molecule type" value="Genomic_DNA"/>
</dbReference>
<evidence type="ECO:0000259" key="7">
    <source>
        <dbReference type="Pfam" id="PF02911"/>
    </source>
</evidence>
<dbReference type="InterPro" id="IPR005794">
    <property type="entry name" value="Fmt"/>
</dbReference>
<dbReference type="PANTHER" id="PTHR11138:SF5">
    <property type="entry name" value="METHIONYL-TRNA FORMYLTRANSFERASE, MITOCHONDRIAL"/>
    <property type="match status" value="1"/>
</dbReference>
<accession>A0ABW2Y6A6</accession>
<keyword evidence="4 5" id="KW-0648">Protein biosynthesis</keyword>
<dbReference type="InterPro" id="IPR005793">
    <property type="entry name" value="Formyl_trans_C"/>
</dbReference>
<comment type="caution">
    <text evidence="8">The sequence shown here is derived from an EMBL/GenBank/DDBJ whole genome shotgun (WGS) entry which is preliminary data.</text>
</comment>
<evidence type="ECO:0000313" key="9">
    <source>
        <dbReference type="Proteomes" id="UP001597036"/>
    </source>
</evidence>